<proteinExistence type="predicted"/>
<reference evidence="1 2" key="1">
    <citation type="submission" date="2018-06" db="EMBL/GenBank/DDBJ databases">
        <authorList>
            <consortium name="Pathogen Informatics"/>
            <person name="Doyle S."/>
        </authorList>
    </citation>
    <scope>NUCLEOTIDE SEQUENCE [LARGE SCALE GENOMIC DNA]</scope>
    <source>
        <strain evidence="1 2">NCTC11155</strain>
    </source>
</reference>
<sequence length="87" mass="9841">MPHNATISTLGFCNEKLIRKCPFDPVPIIAKWHFSLDVSTTSEKTESHGLMDNRVPAPITPKFLKNSRLLINASFIAQLAIRFKVYI</sequence>
<dbReference type="AlphaFoldDB" id="A0A380ZAL4"/>
<protein>
    <submittedName>
        <fullName evidence="1">Uncharacterized protein</fullName>
    </submittedName>
</protein>
<evidence type="ECO:0000313" key="1">
    <source>
        <dbReference type="EMBL" id="SUV43135.1"/>
    </source>
</evidence>
<dbReference type="EMBL" id="UFSX01000002">
    <property type="protein sequence ID" value="SUV43135.1"/>
    <property type="molecule type" value="Genomic_DNA"/>
</dbReference>
<gene>
    <name evidence="1" type="ORF">NCTC11155_02525</name>
</gene>
<organism evidence="1 2">
    <name type="scientific">Bacteroides eggerthii</name>
    <dbReference type="NCBI Taxonomy" id="28111"/>
    <lineage>
        <taxon>Bacteria</taxon>
        <taxon>Pseudomonadati</taxon>
        <taxon>Bacteroidota</taxon>
        <taxon>Bacteroidia</taxon>
        <taxon>Bacteroidales</taxon>
        <taxon>Bacteroidaceae</taxon>
        <taxon>Bacteroides</taxon>
    </lineage>
</organism>
<name>A0A380ZAL4_9BACE</name>
<dbReference type="Proteomes" id="UP000254424">
    <property type="component" value="Unassembled WGS sequence"/>
</dbReference>
<evidence type="ECO:0000313" key="2">
    <source>
        <dbReference type="Proteomes" id="UP000254424"/>
    </source>
</evidence>
<accession>A0A380ZAL4</accession>